<dbReference type="SUPFAM" id="SSF48230">
    <property type="entry name" value="Chondroitin AC/alginate lyase"/>
    <property type="match status" value="1"/>
</dbReference>
<dbReference type="InterPro" id="IPR008929">
    <property type="entry name" value="Chondroitin_lyas"/>
</dbReference>
<evidence type="ECO:0000259" key="3">
    <source>
        <dbReference type="Pfam" id="PF05426"/>
    </source>
</evidence>
<dbReference type="OrthoDB" id="526316at2759"/>
<dbReference type="Gene3D" id="1.50.10.100">
    <property type="entry name" value="Chondroitin AC/alginate lyase"/>
    <property type="match status" value="1"/>
</dbReference>
<reference evidence="4 5" key="1">
    <citation type="journal article" date="2013" name="BMC Genomics">
        <title>Reconstruction of the lipid metabolism for the microalga Monoraphidium neglectum from its genome sequence reveals characteristics suitable for biofuel production.</title>
        <authorList>
            <person name="Bogen C."/>
            <person name="Al-Dilaimi A."/>
            <person name="Albersmeier A."/>
            <person name="Wichmann J."/>
            <person name="Grundmann M."/>
            <person name="Rupp O."/>
            <person name="Lauersen K.J."/>
            <person name="Blifernez-Klassen O."/>
            <person name="Kalinowski J."/>
            <person name="Goesmann A."/>
            <person name="Mussgnug J.H."/>
            <person name="Kruse O."/>
        </authorList>
    </citation>
    <scope>NUCLEOTIDE SEQUENCE [LARGE SCALE GENOMIC DNA]</scope>
    <source>
        <strain evidence="4 5">SAG 48.87</strain>
    </source>
</reference>
<gene>
    <name evidence="4" type="ORF">MNEG_6838</name>
</gene>
<keyword evidence="1" id="KW-0732">Signal</keyword>
<dbReference type="Proteomes" id="UP000054498">
    <property type="component" value="Unassembled WGS sequence"/>
</dbReference>
<evidence type="ECO:0000256" key="1">
    <source>
        <dbReference type="ARBA" id="ARBA00022729"/>
    </source>
</evidence>
<keyword evidence="5" id="KW-1185">Reference proteome</keyword>
<dbReference type="AlphaFoldDB" id="A0A0D2L1A5"/>
<dbReference type="RefSeq" id="XP_013900143.1">
    <property type="nucleotide sequence ID" value="XM_014044689.1"/>
</dbReference>
<name>A0A0D2L1A5_9CHLO</name>
<dbReference type="EMBL" id="KK101371">
    <property type="protein sequence ID" value="KIZ01124.1"/>
    <property type="molecule type" value="Genomic_DNA"/>
</dbReference>
<dbReference type="GeneID" id="25739714"/>
<proteinExistence type="predicted"/>
<evidence type="ECO:0000313" key="4">
    <source>
        <dbReference type="EMBL" id="KIZ01124.1"/>
    </source>
</evidence>
<dbReference type="Pfam" id="PF05426">
    <property type="entry name" value="Alginate_lyase"/>
    <property type="match status" value="1"/>
</dbReference>
<organism evidence="4 5">
    <name type="scientific">Monoraphidium neglectum</name>
    <dbReference type="NCBI Taxonomy" id="145388"/>
    <lineage>
        <taxon>Eukaryota</taxon>
        <taxon>Viridiplantae</taxon>
        <taxon>Chlorophyta</taxon>
        <taxon>core chlorophytes</taxon>
        <taxon>Chlorophyceae</taxon>
        <taxon>CS clade</taxon>
        <taxon>Sphaeropleales</taxon>
        <taxon>Selenastraceae</taxon>
        <taxon>Monoraphidium</taxon>
    </lineage>
</organism>
<evidence type="ECO:0000313" key="5">
    <source>
        <dbReference type="Proteomes" id="UP000054498"/>
    </source>
</evidence>
<dbReference type="KEGG" id="mng:MNEG_6838"/>
<dbReference type="STRING" id="145388.A0A0D2L1A5"/>
<dbReference type="InterPro" id="IPR008397">
    <property type="entry name" value="Alginate_lyase_dom"/>
</dbReference>
<feature type="domain" description="Alginate lyase" evidence="3">
    <location>
        <begin position="62"/>
        <end position="306"/>
    </location>
</feature>
<dbReference type="GO" id="GO:0016829">
    <property type="term" value="F:lyase activity"/>
    <property type="evidence" value="ECO:0007669"/>
    <property type="project" value="UniProtKB-KW"/>
</dbReference>
<evidence type="ECO:0000256" key="2">
    <source>
        <dbReference type="ARBA" id="ARBA00023239"/>
    </source>
</evidence>
<sequence>MGFTKKIKDGLKHAVQECFDGSAGYAAAGLGAAMHGGSRDTFAHPGTLMGPREVELLRSRTAGNNVNDEWAAAAAQLAQDTPKQYSPHALKEAVIDFNGVGKGHDELVEKDGKMVYMQTMMWLVSGDDKYARNAADIIWAWSTTNRVFKGQNAPLEAGWGVASMARSAELLKHTWPGWNSVVEAAFLSWVDRLIMPELRSEALSRLPLGNWHSTIAECKGQLAILKGDRRLLDEALSDWRRVMDAYLQPCGECTETKRDLYHSQFGLGGLIQLAEVAWQQGLDLYSYGDSKLCRAMEFHAAITNGKQPRECCYPLKGIGFLPCGWEVGWNHYAGRWGVSMPETEAMLRAKRPERYVFHWGLGTLSHYGSAQALAAAGGGDDGNSQQR</sequence>
<protein>
    <submittedName>
        <fullName evidence="4">Secreted protein</fullName>
    </submittedName>
</protein>
<keyword evidence="2" id="KW-0456">Lyase</keyword>
<accession>A0A0D2L1A5</accession>